<reference evidence="5 6" key="1">
    <citation type="submission" date="2017-09" db="EMBL/GenBank/DDBJ databases">
        <title>Depth-based differentiation of microbial function through sediment-hosted aquifers and enrichment of novel symbionts in the deep terrestrial subsurface.</title>
        <authorList>
            <person name="Probst A.J."/>
            <person name="Ladd B."/>
            <person name="Jarett J.K."/>
            <person name="Geller-Mcgrath D.E."/>
            <person name="Sieber C.M."/>
            <person name="Emerson J.B."/>
            <person name="Anantharaman K."/>
            <person name="Thomas B.C."/>
            <person name="Malmstrom R."/>
            <person name="Stieglmeier M."/>
            <person name="Klingl A."/>
            <person name="Woyke T."/>
            <person name="Ryan C.M."/>
            <person name="Banfield J.F."/>
        </authorList>
    </citation>
    <scope>NUCLEOTIDE SEQUENCE [LARGE SCALE GENOMIC DNA]</scope>
    <source>
        <strain evidence="5">CG10_big_fil_rev_8_21_14_0_10_45_14</strain>
    </source>
</reference>
<comment type="caution">
    <text evidence="5">The sequence shown here is derived from an EMBL/GenBank/DDBJ whole genome shotgun (WGS) entry which is preliminary data.</text>
</comment>
<dbReference type="HAMAP" id="MF_00385">
    <property type="entry name" value="Ribosomal_bS16"/>
    <property type="match status" value="1"/>
</dbReference>
<feature type="compositionally biased region" description="Basic and acidic residues" evidence="4">
    <location>
        <begin position="108"/>
        <end position="143"/>
    </location>
</feature>
<dbReference type="GO" id="GO:0003735">
    <property type="term" value="F:structural constituent of ribosome"/>
    <property type="evidence" value="ECO:0007669"/>
    <property type="project" value="InterPro"/>
</dbReference>
<evidence type="ECO:0000313" key="6">
    <source>
        <dbReference type="Proteomes" id="UP000230833"/>
    </source>
</evidence>
<dbReference type="Proteomes" id="UP000230833">
    <property type="component" value="Unassembled WGS sequence"/>
</dbReference>
<dbReference type="NCBIfam" id="TIGR00002">
    <property type="entry name" value="S16"/>
    <property type="match status" value="1"/>
</dbReference>
<keyword evidence="1 3" id="KW-0689">Ribosomal protein</keyword>
<accession>A0A2H0RK52</accession>
<dbReference type="Pfam" id="PF00886">
    <property type="entry name" value="Ribosomal_S16"/>
    <property type="match status" value="1"/>
</dbReference>
<gene>
    <name evidence="3 5" type="primary">rpsP</name>
    <name evidence="5" type="ORF">COV07_01860</name>
</gene>
<proteinExistence type="inferred from homology"/>
<dbReference type="SUPFAM" id="SSF54565">
    <property type="entry name" value="Ribosomal protein S16"/>
    <property type="match status" value="1"/>
</dbReference>
<dbReference type="InterPro" id="IPR000307">
    <property type="entry name" value="Ribosomal_bS16"/>
</dbReference>
<dbReference type="Gene3D" id="3.30.1320.10">
    <property type="match status" value="1"/>
</dbReference>
<dbReference type="InterPro" id="IPR023803">
    <property type="entry name" value="Ribosomal_bS16_dom_sf"/>
</dbReference>
<dbReference type="PANTHER" id="PTHR12919:SF20">
    <property type="entry name" value="SMALL RIBOSOMAL SUBUNIT PROTEIN BS16M"/>
    <property type="match status" value="1"/>
</dbReference>
<name>A0A2H0RK52_9BACT</name>
<evidence type="ECO:0000313" key="5">
    <source>
        <dbReference type="EMBL" id="PIR46878.1"/>
    </source>
</evidence>
<dbReference type="PANTHER" id="PTHR12919">
    <property type="entry name" value="30S RIBOSOMAL PROTEIN S16"/>
    <property type="match status" value="1"/>
</dbReference>
<evidence type="ECO:0000256" key="2">
    <source>
        <dbReference type="ARBA" id="ARBA00023274"/>
    </source>
</evidence>
<evidence type="ECO:0000256" key="3">
    <source>
        <dbReference type="HAMAP-Rule" id="MF_00385"/>
    </source>
</evidence>
<feature type="region of interest" description="Disordered" evidence="4">
    <location>
        <begin position="85"/>
        <end position="143"/>
    </location>
</feature>
<feature type="compositionally biased region" description="Polar residues" evidence="4">
    <location>
        <begin position="98"/>
        <end position="107"/>
    </location>
</feature>
<sequence>MLMIRLLRVGRKHDPSFRVVVTDKRNSTKSGRFIELLGFYDARTDKVELKGERISYWLSVGAKPSGTVNNLLVDAKILAGKKINVLPKKNPPPKTETEVATPSNALSTEKESKEPEESGAKEGEDKSDKATPTEPVKEDTPAK</sequence>
<organism evidence="5 6">
    <name type="scientific">Candidatus Vogelbacteria bacterium CG10_big_fil_rev_8_21_14_0_10_45_14</name>
    <dbReference type="NCBI Taxonomy" id="1975042"/>
    <lineage>
        <taxon>Bacteria</taxon>
        <taxon>Candidatus Vogeliibacteriota</taxon>
    </lineage>
</organism>
<evidence type="ECO:0000256" key="1">
    <source>
        <dbReference type="ARBA" id="ARBA00022980"/>
    </source>
</evidence>
<dbReference type="GO" id="GO:0005737">
    <property type="term" value="C:cytoplasm"/>
    <property type="evidence" value="ECO:0007669"/>
    <property type="project" value="UniProtKB-ARBA"/>
</dbReference>
<dbReference type="GO" id="GO:0006412">
    <property type="term" value="P:translation"/>
    <property type="evidence" value="ECO:0007669"/>
    <property type="project" value="UniProtKB-UniRule"/>
</dbReference>
<comment type="similarity">
    <text evidence="3">Belongs to the bacterial ribosomal protein bS16 family.</text>
</comment>
<dbReference type="GO" id="GO:0015935">
    <property type="term" value="C:small ribosomal subunit"/>
    <property type="evidence" value="ECO:0007669"/>
    <property type="project" value="TreeGrafter"/>
</dbReference>
<dbReference type="AlphaFoldDB" id="A0A2H0RK52"/>
<evidence type="ECO:0000256" key="4">
    <source>
        <dbReference type="SAM" id="MobiDB-lite"/>
    </source>
</evidence>
<protein>
    <recommendedName>
        <fullName evidence="3">Small ribosomal subunit protein bS16</fullName>
    </recommendedName>
</protein>
<dbReference type="EMBL" id="PCYL01000024">
    <property type="protein sequence ID" value="PIR46878.1"/>
    <property type="molecule type" value="Genomic_DNA"/>
</dbReference>
<keyword evidence="2 3" id="KW-0687">Ribonucleoprotein</keyword>